<name>A0A8T2UQI0_CERRI</name>
<protein>
    <submittedName>
        <fullName evidence="1">Uncharacterized protein</fullName>
    </submittedName>
</protein>
<keyword evidence="2" id="KW-1185">Reference proteome</keyword>
<sequence length="97" mass="11053">MNEEGSHGERVTCPICQARESKTPVLDVSTSTRSIELERRLWRNLGIRSFGCSVQDRHMFPHHAWPCLRATQESTAGERFERKISLLEVENGIDNSA</sequence>
<organism evidence="1 2">
    <name type="scientific">Ceratopteris richardii</name>
    <name type="common">Triangle waterfern</name>
    <dbReference type="NCBI Taxonomy" id="49495"/>
    <lineage>
        <taxon>Eukaryota</taxon>
        <taxon>Viridiplantae</taxon>
        <taxon>Streptophyta</taxon>
        <taxon>Embryophyta</taxon>
        <taxon>Tracheophyta</taxon>
        <taxon>Polypodiopsida</taxon>
        <taxon>Polypodiidae</taxon>
        <taxon>Polypodiales</taxon>
        <taxon>Pteridineae</taxon>
        <taxon>Pteridaceae</taxon>
        <taxon>Parkerioideae</taxon>
        <taxon>Ceratopteris</taxon>
    </lineage>
</organism>
<comment type="caution">
    <text evidence="1">The sequence shown here is derived from an EMBL/GenBank/DDBJ whole genome shotgun (WGS) entry which is preliminary data.</text>
</comment>
<evidence type="ECO:0000313" key="1">
    <source>
        <dbReference type="EMBL" id="KAH7436136.1"/>
    </source>
</evidence>
<accession>A0A8T2UQI0</accession>
<dbReference type="AlphaFoldDB" id="A0A8T2UQI0"/>
<dbReference type="Proteomes" id="UP000825935">
    <property type="component" value="Chromosome 5"/>
</dbReference>
<gene>
    <name evidence="1" type="ORF">KP509_05G004200</name>
</gene>
<proteinExistence type="predicted"/>
<evidence type="ECO:0000313" key="2">
    <source>
        <dbReference type="Proteomes" id="UP000825935"/>
    </source>
</evidence>
<dbReference type="EMBL" id="CM035410">
    <property type="protein sequence ID" value="KAH7436136.1"/>
    <property type="molecule type" value="Genomic_DNA"/>
</dbReference>
<reference evidence="1" key="1">
    <citation type="submission" date="2021-08" db="EMBL/GenBank/DDBJ databases">
        <title>WGS assembly of Ceratopteris richardii.</title>
        <authorList>
            <person name="Marchant D.B."/>
            <person name="Chen G."/>
            <person name="Jenkins J."/>
            <person name="Shu S."/>
            <person name="Leebens-Mack J."/>
            <person name="Grimwood J."/>
            <person name="Schmutz J."/>
            <person name="Soltis P."/>
            <person name="Soltis D."/>
            <person name="Chen Z.-H."/>
        </authorList>
    </citation>
    <scope>NUCLEOTIDE SEQUENCE</scope>
    <source>
        <strain evidence="1">Whitten #5841</strain>
        <tissue evidence="1">Leaf</tissue>
    </source>
</reference>